<sequence length="300" mass="34223">MRYLIQPWLIGGKEREGKSAGGGDEIRAWVGQSLEEEGHYTGCFDGDWIWKASTIPKIKCFVWQCLHKSIPVNTILAARVMEFSPVSHLCREGSESILHVLRDCHVTRNLWNSLTPPMAESIFFGLNTSEWLRQNCCNFKTFPNSDIKWGIIFSFSIWTLWLNRNGVVFRHEKGQQNLKFDVLTKATEFSYIGLNAKHTSTRRQIVVRWGFPHSTWFKLNSDGSSLGNPRKVGGGGLIRNDKEEWLKGYARNFGFSTSVATILWVLRDGLRLCISLKLLVVIIELDAKLIVDLLQKPDGH</sequence>
<dbReference type="InterPro" id="IPR026960">
    <property type="entry name" value="RVT-Znf"/>
</dbReference>
<dbReference type="InterPro" id="IPR053151">
    <property type="entry name" value="RNase_H-like"/>
</dbReference>
<dbReference type="GO" id="GO:0003676">
    <property type="term" value="F:nucleic acid binding"/>
    <property type="evidence" value="ECO:0007669"/>
    <property type="project" value="InterPro"/>
</dbReference>
<dbReference type="PANTHER" id="PTHR47723:SF19">
    <property type="entry name" value="POLYNUCLEOTIDYL TRANSFERASE, RIBONUCLEASE H-LIKE SUPERFAMILY PROTEIN"/>
    <property type="match status" value="1"/>
</dbReference>
<reference evidence="3" key="1">
    <citation type="submission" date="2020-03" db="EMBL/GenBank/DDBJ databases">
        <title>Castanea mollissima Vanexum genome sequencing.</title>
        <authorList>
            <person name="Staton M."/>
        </authorList>
    </citation>
    <scope>NUCLEOTIDE SEQUENCE</scope>
    <source>
        <tissue evidence="3">Leaf</tissue>
    </source>
</reference>
<gene>
    <name evidence="3" type="ORF">CMV_027546</name>
</gene>
<evidence type="ECO:0000313" key="4">
    <source>
        <dbReference type="Proteomes" id="UP000737018"/>
    </source>
</evidence>
<dbReference type="InterPro" id="IPR036397">
    <property type="entry name" value="RNaseH_sf"/>
</dbReference>
<evidence type="ECO:0000259" key="1">
    <source>
        <dbReference type="Pfam" id="PF13456"/>
    </source>
</evidence>
<dbReference type="GO" id="GO:0004523">
    <property type="term" value="F:RNA-DNA hybrid ribonuclease activity"/>
    <property type="evidence" value="ECO:0007669"/>
    <property type="project" value="InterPro"/>
</dbReference>
<feature type="domain" description="RNase H type-1" evidence="1">
    <location>
        <begin position="220"/>
        <end position="296"/>
    </location>
</feature>
<dbReference type="Pfam" id="PF13456">
    <property type="entry name" value="RVT_3"/>
    <property type="match status" value="1"/>
</dbReference>
<organism evidence="3 4">
    <name type="scientific">Castanea mollissima</name>
    <name type="common">Chinese chestnut</name>
    <dbReference type="NCBI Taxonomy" id="60419"/>
    <lineage>
        <taxon>Eukaryota</taxon>
        <taxon>Viridiplantae</taxon>
        <taxon>Streptophyta</taxon>
        <taxon>Embryophyta</taxon>
        <taxon>Tracheophyta</taxon>
        <taxon>Spermatophyta</taxon>
        <taxon>Magnoliopsida</taxon>
        <taxon>eudicotyledons</taxon>
        <taxon>Gunneridae</taxon>
        <taxon>Pentapetalae</taxon>
        <taxon>rosids</taxon>
        <taxon>fabids</taxon>
        <taxon>Fagales</taxon>
        <taxon>Fagaceae</taxon>
        <taxon>Castanea</taxon>
    </lineage>
</organism>
<name>A0A8J4VD31_9ROSI</name>
<dbReference type="SUPFAM" id="SSF53098">
    <property type="entry name" value="Ribonuclease H-like"/>
    <property type="match status" value="1"/>
</dbReference>
<dbReference type="InterPro" id="IPR012337">
    <property type="entry name" value="RNaseH-like_sf"/>
</dbReference>
<proteinExistence type="predicted"/>
<dbReference type="Proteomes" id="UP000737018">
    <property type="component" value="Unassembled WGS sequence"/>
</dbReference>
<protein>
    <recommendedName>
        <fullName evidence="5">Reverse transcriptase zinc-binding domain-containing protein</fullName>
    </recommendedName>
</protein>
<dbReference type="PANTHER" id="PTHR47723">
    <property type="entry name" value="OS05G0353850 PROTEIN"/>
    <property type="match status" value="1"/>
</dbReference>
<accession>A0A8J4VD31</accession>
<dbReference type="Pfam" id="PF13966">
    <property type="entry name" value="zf-RVT"/>
    <property type="match status" value="1"/>
</dbReference>
<comment type="caution">
    <text evidence="3">The sequence shown here is derived from an EMBL/GenBank/DDBJ whole genome shotgun (WGS) entry which is preliminary data.</text>
</comment>
<dbReference type="EMBL" id="JRKL02009880">
    <property type="protein sequence ID" value="KAF3946154.1"/>
    <property type="molecule type" value="Genomic_DNA"/>
</dbReference>
<evidence type="ECO:0008006" key="5">
    <source>
        <dbReference type="Google" id="ProtNLM"/>
    </source>
</evidence>
<dbReference type="AlphaFoldDB" id="A0A8J4VD31"/>
<evidence type="ECO:0000313" key="3">
    <source>
        <dbReference type="EMBL" id="KAF3946154.1"/>
    </source>
</evidence>
<evidence type="ECO:0000259" key="2">
    <source>
        <dbReference type="Pfam" id="PF13966"/>
    </source>
</evidence>
<keyword evidence="4" id="KW-1185">Reference proteome</keyword>
<dbReference type="Gene3D" id="3.30.420.10">
    <property type="entry name" value="Ribonuclease H-like superfamily/Ribonuclease H"/>
    <property type="match status" value="1"/>
</dbReference>
<dbReference type="OrthoDB" id="846389at2759"/>
<dbReference type="InterPro" id="IPR002156">
    <property type="entry name" value="RNaseH_domain"/>
</dbReference>
<dbReference type="InterPro" id="IPR044730">
    <property type="entry name" value="RNase_H-like_dom_plant"/>
</dbReference>
<feature type="domain" description="Reverse transcriptase zinc-binding" evidence="2">
    <location>
        <begin position="46"/>
        <end position="111"/>
    </location>
</feature>
<dbReference type="CDD" id="cd06222">
    <property type="entry name" value="RNase_H_like"/>
    <property type="match status" value="1"/>
</dbReference>